<dbReference type="Pfam" id="PF05853">
    <property type="entry name" value="BKACE"/>
    <property type="match status" value="1"/>
</dbReference>
<dbReference type="AlphaFoldDB" id="A0A402BH90"/>
<evidence type="ECO:0008006" key="3">
    <source>
        <dbReference type="Google" id="ProtNLM"/>
    </source>
</evidence>
<gene>
    <name evidence="1" type="ORF">KDA_62680</name>
</gene>
<keyword evidence="2" id="KW-1185">Reference proteome</keyword>
<evidence type="ECO:0000313" key="2">
    <source>
        <dbReference type="Proteomes" id="UP000287171"/>
    </source>
</evidence>
<name>A0A402BH90_9CHLR</name>
<dbReference type="Proteomes" id="UP000287171">
    <property type="component" value="Unassembled WGS sequence"/>
</dbReference>
<proteinExistence type="predicted"/>
<dbReference type="PANTHER" id="PTHR37418:SF1">
    <property type="entry name" value="3-KETO-5-AMINOHEXANOATE CLEAVAGE PROTEIN"/>
    <property type="match status" value="1"/>
</dbReference>
<accession>A0A402BH90</accession>
<dbReference type="Gene3D" id="3.20.20.70">
    <property type="entry name" value="Aldolase class I"/>
    <property type="match status" value="1"/>
</dbReference>
<sequence length="243" mass="26095">MLIQACLNGSREPGAHPALPLTPEELARDAETVVAKGAQALHIHPRQADGKQSLLPQDIAAALTAVRARCPGIAVGVSTGIWIEPDLSLRLRNIQDWRVLPDFASVNFSEQGVADLCQALRNLGVGIEAGISSAAEVELLQKLGLREQCLRILIEPAETETEAAMNTIAEIIYALNQTNLQLPRLLHGTESTTWPILDVALTYGYDIRIGLEDTLTLPDGGQTQGNAELVSLAMKQATIIKEG</sequence>
<dbReference type="RefSeq" id="WP_161982536.1">
    <property type="nucleotide sequence ID" value="NZ_BIFT01000002.1"/>
</dbReference>
<dbReference type="InterPro" id="IPR013785">
    <property type="entry name" value="Aldolase_TIM"/>
</dbReference>
<dbReference type="EMBL" id="BIFT01000002">
    <property type="protein sequence ID" value="GCE30784.1"/>
    <property type="molecule type" value="Genomic_DNA"/>
</dbReference>
<reference evidence="2" key="1">
    <citation type="submission" date="2018-12" db="EMBL/GenBank/DDBJ databases">
        <title>Tengunoibacter tsumagoiensis gen. nov., sp. nov., Dictyobacter kobayashii sp. nov., D. alpinus sp. nov., and D. joshuensis sp. nov. and description of Dictyobacteraceae fam. nov. within the order Ktedonobacterales isolated from Tengu-no-mugimeshi.</title>
        <authorList>
            <person name="Wang C.M."/>
            <person name="Zheng Y."/>
            <person name="Sakai Y."/>
            <person name="Toyoda A."/>
            <person name="Minakuchi Y."/>
            <person name="Abe K."/>
            <person name="Yokota A."/>
            <person name="Yabe S."/>
        </authorList>
    </citation>
    <scope>NUCLEOTIDE SEQUENCE [LARGE SCALE GENOMIC DNA]</scope>
    <source>
        <strain evidence="2">Uno16</strain>
    </source>
</reference>
<dbReference type="InterPro" id="IPR008567">
    <property type="entry name" value="BKACE"/>
</dbReference>
<dbReference type="PANTHER" id="PTHR37418">
    <property type="entry name" value="3-KETO-5-AMINOHEXANOATE CLEAVAGE ENZYME-RELATED"/>
    <property type="match status" value="1"/>
</dbReference>
<evidence type="ECO:0000313" key="1">
    <source>
        <dbReference type="EMBL" id="GCE30784.1"/>
    </source>
</evidence>
<organism evidence="1 2">
    <name type="scientific">Dictyobacter alpinus</name>
    <dbReference type="NCBI Taxonomy" id="2014873"/>
    <lineage>
        <taxon>Bacteria</taxon>
        <taxon>Bacillati</taxon>
        <taxon>Chloroflexota</taxon>
        <taxon>Ktedonobacteria</taxon>
        <taxon>Ktedonobacterales</taxon>
        <taxon>Dictyobacteraceae</taxon>
        <taxon>Dictyobacter</taxon>
    </lineage>
</organism>
<dbReference type="GO" id="GO:0043720">
    <property type="term" value="F:3-keto-5-aminohexanoate cleavage activity"/>
    <property type="evidence" value="ECO:0007669"/>
    <property type="project" value="InterPro"/>
</dbReference>
<protein>
    <recommendedName>
        <fullName evidence="3">3-keto-5-aminohexanoate cleavage enzyme</fullName>
    </recommendedName>
</protein>
<comment type="caution">
    <text evidence="1">The sequence shown here is derived from an EMBL/GenBank/DDBJ whole genome shotgun (WGS) entry which is preliminary data.</text>
</comment>